<keyword evidence="2" id="KW-0812">Transmembrane</keyword>
<feature type="region of interest" description="Disordered" evidence="1">
    <location>
        <begin position="58"/>
        <end position="108"/>
    </location>
</feature>
<feature type="transmembrane region" description="Helical" evidence="2">
    <location>
        <begin position="156"/>
        <end position="180"/>
    </location>
</feature>
<dbReference type="AlphaFoldDB" id="A0A7S4SGE0"/>
<sequence length="368" mass="41301">MSSSLQEQDMAANINKEEAEEEEKEEEESRLDKCSIATKENGGGKAVRFTDTVIITATGGKVSPKVEEEEESQNVGNAQTAVSVDDGTSKDGKESGEKSNNNDNEDSLLGKMFHVKRREDDDAKKSLIPTTIEYESDATPGTDATPRTTTASISSLFFSPCMHMLAIFSLLLVVGLLPILTRTALHFRNKNNKNTNNRPSLMPTSSISPKMNEDVLRIRSFLQFYYLTQEEFSPSSPQERAVDWIIHQDNVSQFPTTGNGVKALLQRWILAVFAFTTQHEHWHACGAPPQSLSSSPPDPLLLNINKKTACHVDVWDLSTDESISNTYYYWLSHDHECTWYGVTCDENGNVMRLELRTYNLYVLFEKTL</sequence>
<organism evidence="3">
    <name type="scientific">Ditylum brightwellii</name>
    <dbReference type="NCBI Taxonomy" id="49249"/>
    <lineage>
        <taxon>Eukaryota</taxon>
        <taxon>Sar</taxon>
        <taxon>Stramenopiles</taxon>
        <taxon>Ochrophyta</taxon>
        <taxon>Bacillariophyta</taxon>
        <taxon>Mediophyceae</taxon>
        <taxon>Lithodesmiophycidae</taxon>
        <taxon>Lithodesmiales</taxon>
        <taxon>Lithodesmiaceae</taxon>
        <taxon>Ditylum</taxon>
    </lineage>
</organism>
<gene>
    <name evidence="3" type="ORF">DBRI00130_LOCUS34642</name>
</gene>
<feature type="compositionally biased region" description="Acidic residues" evidence="1">
    <location>
        <begin position="18"/>
        <end position="29"/>
    </location>
</feature>
<feature type="region of interest" description="Disordered" evidence="1">
    <location>
        <begin position="120"/>
        <end position="147"/>
    </location>
</feature>
<feature type="compositionally biased region" description="Low complexity" evidence="1">
    <location>
        <begin position="137"/>
        <end position="147"/>
    </location>
</feature>
<feature type="compositionally biased region" description="Polar residues" evidence="1">
    <location>
        <begin position="73"/>
        <end position="82"/>
    </location>
</feature>
<dbReference type="EMBL" id="HBNS01044720">
    <property type="protein sequence ID" value="CAE4644567.1"/>
    <property type="molecule type" value="Transcribed_RNA"/>
</dbReference>
<evidence type="ECO:0000313" key="3">
    <source>
        <dbReference type="EMBL" id="CAE4644567.1"/>
    </source>
</evidence>
<evidence type="ECO:0000256" key="2">
    <source>
        <dbReference type="SAM" id="Phobius"/>
    </source>
</evidence>
<name>A0A7S4SGE0_9STRA</name>
<protein>
    <recommendedName>
        <fullName evidence="4">Leucine-rich repeat-containing N-terminal plant-type domain-containing protein</fullName>
    </recommendedName>
</protein>
<feature type="compositionally biased region" description="Basic and acidic residues" evidence="1">
    <location>
        <begin position="87"/>
        <end position="97"/>
    </location>
</feature>
<reference evidence="3" key="1">
    <citation type="submission" date="2021-01" db="EMBL/GenBank/DDBJ databases">
        <authorList>
            <person name="Corre E."/>
            <person name="Pelletier E."/>
            <person name="Niang G."/>
            <person name="Scheremetjew M."/>
            <person name="Finn R."/>
            <person name="Kale V."/>
            <person name="Holt S."/>
            <person name="Cochrane G."/>
            <person name="Meng A."/>
            <person name="Brown T."/>
            <person name="Cohen L."/>
        </authorList>
    </citation>
    <scope>NUCLEOTIDE SEQUENCE</scope>
    <source>
        <strain evidence="3">GSO104</strain>
    </source>
</reference>
<accession>A0A7S4SGE0</accession>
<feature type="region of interest" description="Disordered" evidence="1">
    <location>
        <begin position="1"/>
        <end position="43"/>
    </location>
</feature>
<keyword evidence="2" id="KW-1133">Transmembrane helix</keyword>
<proteinExistence type="predicted"/>
<evidence type="ECO:0008006" key="4">
    <source>
        <dbReference type="Google" id="ProtNLM"/>
    </source>
</evidence>
<keyword evidence="2" id="KW-0472">Membrane</keyword>
<evidence type="ECO:0000256" key="1">
    <source>
        <dbReference type="SAM" id="MobiDB-lite"/>
    </source>
</evidence>